<dbReference type="AlphaFoldDB" id="A1ZM89"/>
<feature type="transmembrane region" description="Helical" evidence="3">
    <location>
        <begin position="330"/>
        <end position="348"/>
    </location>
</feature>
<feature type="transmembrane region" description="Helical" evidence="3">
    <location>
        <begin position="360"/>
        <end position="380"/>
    </location>
</feature>
<keyword evidence="3" id="KW-0472">Membrane</keyword>
<dbReference type="GO" id="GO:0016791">
    <property type="term" value="F:phosphatase activity"/>
    <property type="evidence" value="ECO:0007669"/>
    <property type="project" value="TreeGrafter"/>
</dbReference>
<evidence type="ECO:0000313" key="5">
    <source>
        <dbReference type="EMBL" id="EAY28621.1"/>
    </source>
</evidence>
<evidence type="ECO:0000313" key="6">
    <source>
        <dbReference type="Proteomes" id="UP000004095"/>
    </source>
</evidence>
<feature type="transmembrane region" description="Helical" evidence="3">
    <location>
        <begin position="266"/>
        <end position="286"/>
    </location>
</feature>
<keyword evidence="2" id="KW-0175">Coiled coil</keyword>
<dbReference type="InterPro" id="IPR011623">
    <property type="entry name" value="7TMR_DISM_rcpt_extracell_dom1"/>
</dbReference>
<organism evidence="5 6">
    <name type="scientific">Microscilla marina ATCC 23134</name>
    <dbReference type="NCBI Taxonomy" id="313606"/>
    <lineage>
        <taxon>Bacteria</taxon>
        <taxon>Pseudomonadati</taxon>
        <taxon>Bacteroidota</taxon>
        <taxon>Cytophagia</taxon>
        <taxon>Cytophagales</taxon>
        <taxon>Microscillaceae</taxon>
        <taxon>Microscilla</taxon>
    </lineage>
</organism>
<reference evidence="5 6" key="1">
    <citation type="submission" date="2007-01" db="EMBL/GenBank/DDBJ databases">
        <authorList>
            <person name="Haygood M."/>
            <person name="Podell S."/>
            <person name="Anderson C."/>
            <person name="Hopkinson B."/>
            <person name="Roe K."/>
            <person name="Barbeau K."/>
            <person name="Gaasterland T."/>
            <person name="Ferriera S."/>
            <person name="Johnson J."/>
            <person name="Kravitz S."/>
            <person name="Beeson K."/>
            <person name="Sutton G."/>
            <person name="Rogers Y.-H."/>
            <person name="Friedman R."/>
            <person name="Frazier M."/>
            <person name="Venter J.C."/>
        </authorList>
    </citation>
    <scope>NUCLEOTIDE SEQUENCE [LARGE SCALE GENOMIC DNA]</scope>
    <source>
        <strain evidence="5 6">ATCC 23134</strain>
    </source>
</reference>
<evidence type="ECO:0000259" key="4">
    <source>
        <dbReference type="SMART" id="SM00331"/>
    </source>
</evidence>
<feature type="transmembrane region" description="Helical" evidence="3">
    <location>
        <begin position="298"/>
        <end position="318"/>
    </location>
</feature>
<evidence type="ECO:0000256" key="1">
    <source>
        <dbReference type="ARBA" id="ARBA00022801"/>
    </source>
</evidence>
<feature type="domain" description="PPM-type phosphatase" evidence="4">
    <location>
        <begin position="500"/>
        <end position="729"/>
    </location>
</feature>
<dbReference type="InterPro" id="IPR036457">
    <property type="entry name" value="PPM-type-like_dom_sf"/>
</dbReference>
<dbReference type="PANTHER" id="PTHR43156:SF9">
    <property type="entry name" value="HAMP DOMAIN-CONTAINING PROTEIN"/>
    <property type="match status" value="1"/>
</dbReference>
<feature type="transmembrane region" description="Helical" evidence="3">
    <location>
        <begin position="12"/>
        <end position="30"/>
    </location>
</feature>
<feature type="transmembrane region" description="Helical" evidence="3">
    <location>
        <begin position="386"/>
        <end position="407"/>
    </location>
</feature>
<dbReference type="InterPro" id="IPR011622">
    <property type="entry name" value="7TMR_DISM_rcpt_extracell_dom2"/>
</dbReference>
<dbReference type="Pfam" id="PF07696">
    <property type="entry name" value="7TMR-DISMED2"/>
    <property type="match status" value="1"/>
</dbReference>
<evidence type="ECO:0000256" key="3">
    <source>
        <dbReference type="SAM" id="Phobius"/>
    </source>
</evidence>
<dbReference type="Gene3D" id="2.60.40.2380">
    <property type="match status" value="1"/>
</dbReference>
<dbReference type="InterPro" id="IPR001932">
    <property type="entry name" value="PPM-type_phosphatase-like_dom"/>
</dbReference>
<feature type="transmembrane region" description="Helical" evidence="3">
    <location>
        <begin position="205"/>
        <end position="223"/>
    </location>
</feature>
<keyword evidence="5" id="KW-0418">Kinase</keyword>
<keyword evidence="5" id="KW-0723">Serine/threonine-protein kinase</keyword>
<dbReference type="OrthoDB" id="9767435at2"/>
<feature type="transmembrane region" description="Helical" evidence="3">
    <location>
        <begin position="230"/>
        <end position="246"/>
    </location>
</feature>
<gene>
    <name evidence="5" type="ORF">M23134_04468</name>
</gene>
<dbReference type="Pfam" id="PF07228">
    <property type="entry name" value="SpoIIE"/>
    <property type="match status" value="1"/>
</dbReference>
<sequence length="729" mass="84234">MKLNNINTFKQGIPHLSLIILLFFGAPLWAQNSQHVSLIDMVDEYHLGQDSIQVLPDPGGKLTIAQVSSPEFQPLFKSASAISQKVQVYWVRFSSSANLEHEKDWVMSFEPWDKVNLYYANPKYKDYPASNVKKSGASLPMSMRDVDQSLDRERPFVTVPIINNSKQTFFIRLAGAPHFANRISPVLYSRTHILEKKRLEKYTQGLHLGFILTMVLYNLFIFISVRDRSYLYYVLYLFFLGVIFMIDDGDGMELLWREYPWLDTHLTYFILPLVLIFNTSFTRSYLNTRINSPYSDRLLKILIGFMWLLMLTIIVFTATKQGKYIRQYYTIFYGLVAIIITINTGVAFHCIRIGFRPARYYLTANLNLFISFGIAIYFFWTDQFWNGHVALQIGSALEAILFSLGLADRINTLKRDKEFANERIIRQLRENQEILKENQLIKDKANKELSRKVRERTTQLEERNKEIEIKNTKITDSIRYAKTIQRAILPNTDKLCQAFNNYFLVYLPKDIVSGDFYWLRHFAEEQKTFIVVGDCTGHGVPAAFMSLIGTATLNEIVNQKKIDDPADILVHLHESIRVSLHQADGKNEDGIDLGLCLIEHDPENAKQRKVTYAGAKRNLLCVINNTQELIEVKGDRKSVGGMQREEKRVFTNHVLNLNTGDTLYLTSDGYTDQNGEQKKKYGKLKFLQTLTKLSLLSLSEQRQELLQELKEHQGNVSQRDDITILGVRL</sequence>
<feature type="coiled-coil region" evidence="2">
    <location>
        <begin position="410"/>
        <end position="470"/>
    </location>
</feature>
<keyword evidence="3" id="KW-1133">Transmembrane helix</keyword>
<dbReference type="InterPro" id="IPR052016">
    <property type="entry name" value="Bact_Sigma-Reg"/>
</dbReference>
<keyword evidence="1" id="KW-0378">Hydrolase</keyword>
<dbReference type="PANTHER" id="PTHR43156">
    <property type="entry name" value="STAGE II SPORULATION PROTEIN E-RELATED"/>
    <property type="match status" value="1"/>
</dbReference>
<dbReference type="Gene3D" id="3.60.40.10">
    <property type="entry name" value="PPM-type phosphatase domain"/>
    <property type="match status" value="1"/>
</dbReference>
<accession>A1ZM89</accession>
<keyword evidence="6" id="KW-1185">Reference proteome</keyword>
<dbReference type="RefSeq" id="WP_002697915.1">
    <property type="nucleotide sequence ID" value="NZ_AAWS01000015.1"/>
</dbReference>
<comment type="caution">
    <text evidence="5">The sequence shown here is derived from an EMBL/GenBank/DDBJ whole genome shotgun (WGS) entry which is preliminary data.</text>
</comment>
<proteinExistence type="predicted"/>
<dbReference type="Proteomes" id="UP000004095">
    <property type="component" value="Unassembled WGS sequence"/>
</dbReference>
<dbReference type="GO" id="GO:0004674">
    <property type="term" value="F:protein serine/threonine kinase activity"/>
    <property type="evidence" value="ECO:0007669"/>
    <property type="project" value="UniProtKB-KW"/>
</dbReference>
<keyword evidence="3" id="KW-0812">Transmembrane</keyword>
<evidence type="ECO:0000256" key="2">
    <source>
        <dbReference type="SAM" id="Coils"/>
    </source>
</evidence>
<keyword evidence="5" id="KW-0808">Transferase</keyword>
<dbReference type="eggNOG" id="COG2208">
    <property type="taxonomic scope" value="Bacteria"/>
</dbReference>
<protein>
    <submittedName>
        <fullName evidence="5">Serine/threonine protein kinases</fullName>
    </submittedName>
</protein>
<name>A1ZM89_MICM2</name>
<dbReference type="EMBL" id="AAWS01000015">
    <property type="protein sequence ID" value="EAY28621.1"/>
    <property type="molecule type" value="Genomic_DNA"/>
</dbReference>
<dbReference type="SMART" id="SM00331">
    <property type="entry name" value="PP2C_SIG"/>
    <property type="match status" value="1"/>
</dbReference>
<dbReference type="Pfam" id="PF07695">
    <property type="entry name" value="7TMR-DISM_7TM"/>
    <property type="match status" value="1"/>
</dbReference>